<dbReference type="SMART" id="SM00233">
    <property type="entry name" value="PH"/>
    <property type="match status" value="1"/>
</dbReference>
<comment type="similarity">
    <text evidence="1">Belongs to the DOK family. Type A subfamily.</text>
</comment>
<sequence length="567" mass="62152">MVPLLSMSSPCLACKLFFSEVETRKWIHFGAACLCLQRWKKSWFVLYPASPHGVARLEFFDCKEGAAPADRINTKRLDKKIVRLADCVSVAPALDCTPKDGLAAFCLETSSRTYVFAAEPQEASDWVAKLCEAAFLTNPGKTTPSATETAGERDLEMATNSIYCSREEVNEFWVTVQKTEAAERCKLQGVYMLKASWNELVLREAHSSLPLYTWPYRLLRRYGRDKVMFSFEAGRRCESGPGNFTFETKQGNEIFHVVEAAIQAQKAQAEEHRQSNSSLEMEAPGISYLQSAVANSLSLEGEGAAASERQAPRSALAARPSVAREEKEAAVPKGQNQWPLPSLRPPPSGMPGSLEDTTNVYSEPLDAVKGSRLRPDSLYADPIDSQREEEGLGRGSSLVEEQPRPWTGGSHGLPSGKQHIYDEPEGRAPWPTPTSAAIYDEARLPCEAWRTQGLEGQAGYELLYLPGTGDYAVPVFHQKAGLKPPRPSPAPKPPRAHKKSAQPEASKPRAAPTPGPEGLRNSNNSNNGRDLLYSRVLKPSSAPGPLGPEQSVDENRPAAVYEDLGEI</sequence>
<proteinExistence type="inferred from homology"/>
<dbReference type="GO" id="GO:0043410">
    <property type="term" value="P:positive regulation of MAPK cascade"/>
    <property type="evidence" value="ECO:0007669"/>
    <property type="project" value="TreeGrafter"/>
</dbReference>
<dbReference type="InterPro" id="IPR050996">
    <property type="entry name" value="Docking_Protein_DOK"/>
</dbReference>
<evidence type="ECO:0000256" key="1">
    <source>
        <dbReference type="ARBA" id="ARBA00010955"/>
    </source>
</evidence>
<dbReference type="GO" id="GO:0007265">
    <property type="term" value="P:Ras protein signal transduction"/>
    <property type="evidence" value="ECO:0007669"/>
    <property type="project" value="TreeGrafter"/>
</dbReference>
<dbReference type="PANTHER" id="PTHR21258">
    <property type="entry name" value="DOCKING PROTEIN RELATED"/>
    <property type="match status" value="1"/>
</dbReference>
<dbReference type="InterPro" id="IPR011993">
    <property type="entry name" value="PH-like_dom_sf"/>
</dbReference>
<evidence type="ECO:0000313" key="6">
    <source>
        <dbReference type="Proteomes" id="UP001474421"/>
    </source>
</evidence>
<dbReference type="PROSITE" id="PS51064">
    <property type="entry name" value="IRS_PTB"/>
    <property type="match status" value="1"/>
</dbReference>
<feature type="region of interest" description="Disordered" evidence="3">
    <location>
        <begin position="479"/>
        <end position="567"/>
    </location>
</feature>
<feature type="domain" description="IRS-type PTB" evidence="4">
    <location>
        <begin position="168"/>
        <end position="272"/>
    </location>
</feature>
<dbReference type="Gene3D" id="2.30.29.30">
    <property type="entry name" value="Pleckstrin-homology domain (PH domain)/Phosphotyrosine-binding domain (PTB)"/>
    <property type="match status" value="2"/>
</dbReference>
<feature type="compositionally biased region" description="Pro residues" evidence="3">
    <location>
        <begin position="484"/>
        <end position="493"/>
    </location>
</feature>
<organism evidence="5 6">
    <name type="scientific">Crotalus adamanteus</name>
    <name type="common">Eastern diamondback rattlesnake</name>
    <dbReference type="NCBI Taxonomy" id="8729"/>
    <lineage>
        <taxon>Eukaryota</taxon>
        <taxon>Metazoa</taxon>
        <taxon>Chordata</taxon>
        <taxon>Craniata</taxon>
        <taxon>Vertebrata</taxon>
        <taxon>Euteleostomi</taxon>
        <taxon>Lepidosauria</taxon>
        <taxon>Squamata</taxon>
        <taxon>Bifurcata</taxon>
        <taxon>Unidentata</taxon>
        <taxon>Episquamata</taxon>
        <taxon>Toxicofera</taxon>
        <taxon>Serpentes</taxon>
        <taxon>Colubroidea</taxon>
        <taxon>Viperidae</taxon>
        <taxon>Crotalinae</taxon>
        <taxon>Crotalus</taxon>
    </lineage>
</organism>
<reference evidence="5 6" key="1">
    <citation type="journal article" date="2024" name="Proc. Natl. Acad. Sci. U.S.A.">
        <title>The genetic regulatory architecture and epigenomic basis for age-related changes in rattlesnake venom.</title>
        <authorList>
            <person name="Hogan M.P."/>
            <person name="Holding M.L."/>
            <person name="Nystrom G.S."/>
            <person name="Colston T.J."/>
            <person name="Bartlett D.A."/>
            <person name="Mason A.J."/>
            <person name="Ellsworth S.A."/>
            <person name="Rautsaw R.M."/>
            <person name="Lawrence K.C."/>
            <person name="Strickland J.L."/>
            <person name="He B."/>
            <person name="Fraser P."/>
            <person name="Margres M.J."/>
            <person name="Gilbert D.M."/>
            <person name="Gibbs H.L."/>
            <person name="Parkinson C.L."/>
            <person name="Rokyta D.R."/>
        </authorList>
    </citation>
    <scope>NUCLEOTIDE SEQUENCE [LARGE SCALE GENOMIC DNA]</scope>
    <source>
        <strain evidence="5">DRR0105</strain>
    </source>
</reference>
<dbReference type="SMART" id="SM01244">
    <property type="entry name" value="IRS"/>
    <property type="match status" value="1"/>
</dbReference>
<dbReference type="Proteomes" id="UP001474421">
    <property type="component" value="Unassembled WGS sequence"/>
</dbReference>
<dbReference type="Pfam" id="PF00169">
    <property type="entry name" value="PH"/>
    <property type="match status" value="1"/>
</dbReference>
<evidence type="ECO:0000256" key="3">
    <source>
        <dbReference type="SAM" id="MobiDB-lite"/>
    </source>
</evidence>
<dbReference type="CDD" id="cd01203">
    <property type="entry name" value="PTB_DOK1_DOK2_DOK3"/>
    <property type="match status" value="1"/>
</dbReference>
<accession>A0AAW1B964</accession>
<dbReference type="GO" id="GO:0005737">
    <property type="term" value="C:cytoplasm"/>
    <property type="evidence" value="ECO:0007669"/>
    <property type="project" value="TreeGrafter"/>
</dbReference>
<evidence type="ECO:0000313" key="5">
    <source>
        <dbReference type="EMBL" id="KAK9398468.1"/>
    </source>
</evidence>
<dbReference type="SMART" id="SM00310">
    <property type="entry name" value="PTBI"/>
    <property type="match status" value="1"/>
</dbReference>
<feature type="region of interest" description="Disordered" evidence="3">
    <location>
        <begin position="303"/>
        <end position="434"/>
    </location>
</feature>
<dbReference type="InterPro" id="IPR001849">
    <property type="entry name" value="PH_domain"/>
</dbReference>
<keyword evidence="2" id="KW-0597">Phosphoprotein</keyword>
<gene>
    <name evidence="5" type="ORF">NXF25_013437</name>
</gene>
<dbReference type="SUPFAM" id="SSF50729">
    <property type="entry name" value="PH domain-like"/>
    <property type="match status" value="2"/>
</dbReference>
<dbReference type="InterPro" id="IPR037751">
    <property type="entry name" value="Dok1/2/3_PTB"/>
</dbReference>
<name>A0AAW1B964_CROAD</name>
<dbReference type="GO" id="GO:0007169">
    <property type="term" value="P:cell surface receptor protein tyrosine kinase signaling pathway"/>
    <property type="evidence" value="ECO:0007669"/>
    <property type="project" value="TreeGrafter"/>
</dbReference>
<keyword evidence="6" id="KW-1185">Reference proteome</keyword>
<dbReference type="PANTHER" id="PTHR21258:SF46">
    <property type="entry name" value="DOCKING PROTEIN 1"/>
    <property type="match status" value="1"/>
</dbReference>
<dbReference type="EMBL" id="JAOTOJ010000007">
    <property type="protein sequence ID" value="KAK9398468.1"/>
    <property type="molecule type" value="Genomic_DNA"/>
</dbReference>
<protein>
    <submittedName>
        <fullName evidence="5">Docking protein 1</fullName>
    </submittedName>
</protein>
<evidence type="ECO:0000256" key="2">
    <source>
        <dbReference type="ARBA" id="ARBA00022553"/>
    </source>
</evidence>
<dbReference type="AlphaFoldDB" id="A0AAW1B964"/>
<evidence type="ECO:0000259" key="4">
    <source>
        <dbReference type="PROSITE" id="PS51064"/>
    </source>
</evidence>
<comment type="caution">
    <text evidence="5">The sequence shown here is derived from an EMBL/GenBank/DDBJ whole genome shotgun (WGS) entry which is preliminary data.</text>
</comment>
<dbReference type="Pfam" id="PF02174">
    <property type="entry name" value="IRS"/>
    <property type="match status" value="1"/>
</dbReference>
<dbReference type="InterPro" id="IPR002404">
    <property type="entry name" value="IRS_PTB"/>
</dbReference>